<organism evidence="2 3">
    <name type="scientific">Azotobacter vinelandii (strain DJ / ATCC BAA-1303)</name>
    <dbReference type="NCBI Taxonomy" id="322710"/>
    <lineage>
        <taxon>Bacteria</taxon>
        <taxon>Pseudomonadati</taxon>
        <taxon>Pseudomonadota</taxon>
        <taxon>Gammaproteobacteria</taxon>
        <taxon>Pseudomonadales</taxon>
        <taxon>Pseudomonadaceae</taxon>
        <taxon>Azotobacter</taxon>
    </lineage>
</organism>
<evidence type="ECO:0000313" key="2">
    <source>
        <dbReference type="EMBL" id="ACO76514.1"/>
    </source>
</evidence>
<dbReference type="HOGENOM" id="CLU_2840270_0_0_6"/>
<dbReference type="EnsemblBacteria" id="ACO76514">
    <property type="protein sequence ID" value="ACO76514"/>
    <property type="gene ID" value="Avin_02530"/>
</dbReference>
<dbReference type="OrthoDB" id="5461162at2"/>
<evidence type="ECO:0000259" key="1">
    <source>
        <dbReference type="Pfam" id="PF07862"/>
    </source>
</evidence>
<sequence length="65" mass="7473">MSVESAKAYINRMRTDEAFRHTVNEGSEDEAASWALLKEHGYEFSMTEFRQAQDEIYAENGITPL</sequence>
<name>C1DHA7_AZOVD</name>
<dbReference type="STRING" id="322710.Avin_02530"/>
<dbReference type="eggNOG" id="ENOG50337RP">
    <property type="taxonomic scope" value="Bacteria"/>
</dbReference>
<dbReference type="EMBL" id="CP001157">
    <property type="protein sequence ID" value="ACO76514.1"/>
    <property type="molecule type" value="Genomic_DNA"/>
</dbReference>
<dbReference type="Proteomes" id="UP000002424">
    <property type="component" value="Chromosome"/>
</dbReference>
<proteinExistence type="predicted"/>
<dbReference type="RefSeq" id="WP_012698942.1">
    <property type="nucleotide sequence ID" value="NC_012560.1"/>
</dbReference>
<accession>C1DHA7</accession>
<evidence type="ECO:0000313" key="3">
    <source>
        <dbReference type="Proteomes" id="UP000002424"/>
    </source>
</evidence>
<dbReference type="GeneID" id="88183713"/>
<dbReference type="InterPro" id="IPR022516">
    <property type="entry name" value="CHP03798_Ocin"/>
</dbReference>
<dbReference type="Pfam" id="PF07862">
    <property type="entry name" value="Nif11"/>
    <property type="match status" value="1"/>
</dbReference>
<feature type="domain" description="Nif11" evidence="1">
    <location>
        <begin position="1"/>
        <end position="49"/>
    </location>
</feature>
<gene>
    <name evidence="2" type="ordered locus">Avin_02530</name>
</gene>
<protein>
    <recommendedName>
        <fullName evidence="1">Nif11 domain-containing protein</fullName>
    </recommendedName>
</protein>
<dbReference type="NCBIfam" id="TIGR03798">
    <property type="entry name" value="leader_Nif11"/>
    <property type="match status" value="1"/>
</dbReference>
<keyword evidence="3" id="KW-1185">Reference proteome</keyword>
<dbReference type="InterPro" id="IPR012903">
    <property type="entry name" value="Nif11"/>
</dbReference>
<dbReference type="KEGG" id="avn:Avin_02530"/>
<reference evidence="2 3" key="1">
    <citation type="journal article" date="2009" name="J. Bacteriol.">
        <title>Genome sequence of Azotobacter vinelandii, an obligate aerobe specialized to support diverse anaerobic metabolic processes.</title>
        <authorList>
            <person name="Setubal J.C."/>
            <person name="dos Santos P."/>
            <person name="Goldman B.S."/>
            <person name="Ertesvag H."/>
            <person name="Espin G."/>
            <person name="Rubio L.M."/>
            <person name="Valla S."/>
            <person name="Almeida N.F."/>
            <person name="Balasubramanian D."/>
            <person name="Cromes L."/>
            <person name="Curatti L."/>
            <person name="Du Z."/>
            <person name="Godsy E."/>
            <person name="Goodner B."/>
            <person name="Hellner-Burris K."/>
            <person name="Hernandez J.A."/>
            <person name="Houmiel K."/>
            <person name="Imperial J."/>
            <person name="Kennedy C."/>
            <person name="Larson T.J."/>
            <person name="Latreille P."/>
            <person name="Ligon L.S."/>
            <person name="Lu J."/>
            <person name="Maerk M."/>
            <person name="Miller N.M."/>
            <person name="Norton S."/>
            <person name="O'Carroll I.P."/>
            <person name="Paulsen I."/>
            <person name="Raulfs E.C."/>
            <person name="Roemer R."/>
            <person name="Rosser J."/>
            <person name="Segura D."/>
            <person name="Slater S."/>
            <person name="Stricklin S.L."/>
            <person name="Studholme D.J."/>
            <person name="Sun J."/>
            <person name="Viana C.J."/>
            <person name="Wallin E."/>
            <person name="Wang B."/>
            <person name="Wheeler C."/>
            <person name="Zhu H."/>
            <person name="Dean D.R."/>
            <person name="Dixon R."/>
            <person name="Wood D."/>
        </authorList>
    </citation>
    <scope>NUCLEOTIDE SEQUENCE [LARGE SCALE GENOMIC DNA]</scope>
    <source>
        <strain evidence="3">DJ / ATCC BAA-1303</strain>
    </source>
</reference>
<dbReference type="AlphaFoldDB" id="C1DHA7"/>